<evidence type="ECO:0000313" key="2">
    <source>
        <dbReference type="EMBL" id="KIV91131.1"/>
    </source>
</evidence>
<dbReference type="VEuPathDB" id="FungiDB:PV10_05707"/>
<keyword evidence="3" id="KW-1185">Reference proteome</keyword>
<feature type="compositionally biased region" description="Polar residues" evidence="1">
    <location>
        <begin position="17"/>
        <end position="36"/>
    </location>
</feature>
<feature type="compositionally biased region" description="Acidic residues" evidence="1">
    <location>
        <begin position="62"/>
        <end position="81"/>
    </location>
</feature>
<evidence type="ECO:0000256" key="1">
    <source>
        <dbReference type="SAM" id="MobiDB-lite"/>
    </source>
</evidence>
<protein>
    <submittedName>
        <fullName evidence="2">Uncharacterized protein</fullName>
    </submittedName>
</protein>
<dbReference type="InterPro" id="IPR027973">
    <property type="entry name" value="FSAF1-like"/>
</dbReference>
<organism evidence="2 3">
    <name type="scientific">Exophiala mesophila</name>
    <name type="common">Black yeast-like fungus</name>
    <dbReference type="NCBI Taxonomy" id="212818"/>
    <lineage>
        <taxon>Eukaryota</taxon>
        <taxon>Fungi</taxon>
        <taxon>Dikarya</taxon>
        <taxon>Ascomycota</taxon>
        <taxon>Pezizomycotina</taxon>
        <taxon>Eurotiomycetes</taxon>
        <taxon>Chaetothyriomycetidae</taxon>
        <taxon>Chaetothyriales</taxon>
        <taxon>Herpotrichiellaceae</taxon>
        <taxon>Exophiala</taxon>
    </lineage>
</organism>
<dbReference type="OrthoDB" id="5556956at2759"/>
<feature type="compositionally biased region" description="Basic and acidic residues" evidence="1">
    <location>
        <begin position="218"/>
        <end position="230"/>
    </location>
</feature>
<dbReference type="RefSeq" id="XP_016222705.1">
    <property type="nucleotide sequence ID" value="XM_016370412.1"/>
</dbReference>
<dbReference type="PANTHER" id="PTHR28096:SF1">
    <property type="entry name" value="PROTEIN FAF1"/>
    <property type="match status" value="1"/>
</dbReference>
<dbReference type="GO" id="GO:0005730">
    <property type="term" value="C:nucleolus"/>
    <property type="evidence" value="ECO:0007669"/>
    <property type="project" value="TreeGrafter"/>
</dbReference>
<dbReference type="PANTHER" id="PTHR28096">
    <property type="entry name" value="PROTEIN FAF1"/>
    <property type="match status" value="1"/>
</dbReference>
<feature type="region of interest" description="Disordered" evidence="1">
    <location>
        <begin position="203"/>
        <end position="250"/>
    </location>
</feature>
<dbReference type="GeneID" id="27323552"/>
<dbReference type="OMA" id="FEAQFKP"/>
<accession>A0A0D1XSL4</accession>
<dbReference type="EMBL" id="KN847523">
    <property type="protein sequence ID" value="KIV91131.1"/>
    <property type="molecule type" value="Genomic_DNA"/>
</dbReference>
<dbReference type="GO" id="GO:0000462">
    <property type="term" value="P:maturation of SSU-rRNA from tricistronic rRNA transcript (SSU-rRNA, 5.8S rRNA, LSU-rRNA)"/>
    <property type="evidence" value="ECO:0007669"/>
    <property type="project" value="TreeGrafter"/>
</dbReference>
<feature type="region of interest" description="Disordered" evidence="1">
    <location>
        <begin position="1"/>
        <end position="153"/>
    </location>
</feature>
<reference evidence="2 3" key="1">
    <citation type="submission" date="2015-01" db="EMBL/GenBank/DDBJ databases">
        <title>The Genome Sequence of Exophiala mesophila CBS40295.</title>
        <authorList>
            <consortium name="The Broad Institute Genomics Platform"/>
            <person name="Cuomo C."/>
            <person name="de Hoog S."/>
            <person name="Gorbushina A."/>
            <person name="Stielow B."/>
            <person name="Teixiera M."/>
            <person name="Abouelleil A."/>
            <person name="Chapman S.B."/>
            <person name="Priest M."/>
            <person name="Young S.K."/>
            <person name="Wortman J."/>
            <person name="Nusbaum C."/>
            <person name="Birren B."/>
        </authorList>
    </citation>
    <scope>NUCLEOTIDE SEQUENCE [LARGE SCALE GENOMIC DNA]</scope>
    <source>
        <strain evidence="2 3">CBS 40295</strain>
    </source>
</reference>
<proteinExistence type="predicted"/>
<dbReference type="Pfam" id="PF15375">
    <property type="entry name" value="FSAF1"/>
    <property type="match status" value="1"/>
</dbReference>
<dbReference type="STRING" id="212818.A0A0D1XSL4"/>
<name>A0A0D1XSL4_EXOME</name>
<sequence length="287" mass="32250">MLGKRKRDVAVARRQNESSLEQGQPVSPDGSDNNQDVFRRYFESAFEPLPEGEKLKPLSHDSDEEENEVSDEIESDWEGLSEDGAANVTAIQVVEHKTAPRTSDRREDERQQYKSFMTSKPPKGAEQASRKMPRAHKAEGKDEEEEQSEALNLKHDLDLQRLLKESHLLEKAKSSADPGSHRHKAIDMRMQTLGSKDSLFHQQRMPASHRRGIVAKAASKEAMRRKDAKENGIILEKAAGKTKSASRRERAVDVPAVGKFRGGTLQLSKRDLLDIQGPGSRRRKAGR</sequence>
<dbReference type="InterPro" id="IPR053030">
    <property type="entry name" value="Ribosomal_biogenesis_FAF1-like"/>
</dbReference>
<dbReference type="Proteomes" id="UP000054302">
    <property type="component" value="Unassembled WGS sequence"/>
</dbReference>
<feature type="compositionally biased region" description="Basic and acidic residues" evidence="1">
    <location>
        <begin position="94"/>
        <end position="112"/>
    </location>
</feature>
<evidence type="ECO:0000313" key="3">
    <source>
        <dbReference type="Proteomes" id="UP000054302"/>
    </source>
</evidence>
<dbReference type="HOGENOM" id="CLU_054969_0_0_1"/>
<gene>
    <name evidence="2" type="ORF">PV10_05707</name>
</gene>
<dbReference type="AlphaFoldDB" id="A0A0D1XSL4"/>
<feature type="compositionally biased region" description="Basic and acidic residues" evidence="1">
    <location>
        <begin position="51"/>
        <end position="61"/>
    </location>
</feature>